<dbReference type="SUPFAM" id="SSF75304">
    <property type="entry name" value="Amidase signature (AS) enzymes"/>
    <property type="match status" value="1"/>
</dbReference>
<dbReference type="PANTHER" id="PTHR11895">
    <property type="entry name" value="TRANSAMIDASE"/>
    <property type="match status" value="1"/>
</dbReference>
<evidence type="ECO:0000313" key="5">
    <source>
        <dbReference type="Proteomes" id="UP000193083"/>
    </source>
</evidence>
<feature type="domain" description="Amidase" evidence="3">
    <location>
        <begin position="10"/>
        <end position="391"/>
    </location>
</feature>
<dbReference type="InterPro" id="IPR000120">
    <property type="entry name" value="Amidase"/>
</dbReference>
<feature type="region of interest" description="Disordered" evidence="2">
    <location>
        <begin position="107"/>
        <end position="130"/>
    </location>
</feature>
<dbReference type="PANTHER" id="PTHR11895:SF151">
    <property type="entry name" value="GLUTAMYL-TRNA(GLN) AMIDOTRANSFERASE SUBUNIT A"/>
    <property type="match status" value="1"/>
</dbReference>
<comment type="similarity">
    <text evidence="1">Belongs to the amidase family.</text>
</comment>
<dbReference type="InterPro" id="IPR023631">
    <property type="entry name" value="Amidase_dom"/>
</dbReference>
<dbReference type="OrthoDB" id="9777859at2"/>
<dbReference type="Gene3D" id="3.90.1300.10">
    <property type="entry name" value="Amidase signature (AS) domain"/>
    <property type="match status" value="1"/>
</dbReference>
<dbReference type="Proteomes" id="UP000193083">
    <property type="component" value="Unassembled WGS sequence"/>
</dbReference>
<proteinExistence type="inferred from homology"/>
<organism evidence="4 5">
    <name type="scientific">Mesorhizobium australicum</name>
    <dbReference type="NCBI Taxonomy" id="536018"/>
    <lineage>
        <taxon>Bacteria</taxon>
        <taxon>Pseudomonadati</taxon>
        <taxon>Pseudomonadota</taxon>
        <taxon>Alphaproteobacteria</taxon>
        <taxon>Hyphomicrobiales</taxon>
        <taxon>Phyllobacteriaceae</taxon>
        <taxon>Mesorhizobium</taxon>
    </lineage>
</organism>
<evidence type="ECO:0000259" key="3">
    <source>
        <dbReference type="Pfam" id="PF01425"/>
    </source>
</evidence>
<dbReference type="GO" id="GO:0016740">
    <property type="term" value="F:transferase activity"/>
    <property type="evidence" value="ECO:0007669"/>
    <property type="project" value="UniProtKB-KW"/>
</dbReference>
<dbReference type="InterPro" id="IPR036928">
    <property type="entry name" value="AS_sf"/>
</dbReference>
<keyword evidence="4" id="KW-0808">Transferase</keyword>
<protein>
    <submittedName>
        <fullName evidence="4">Aspartyl-tRNA(Asn)/glutamyl-tRNA(Gln) amidotransferase subunit A</fullName>
    </submittedName>
</protein>
<evidence type="ECO:0000313" key="4">
    <source>
        <dbReference type="EMBL" id="SMH27760.1"/>
    </source>
</evidence>
<dbReference type="Pfam" id="PF01425">
    <property type="entry name" value="Amidase"/>
    <property type="match status" value="1"/>
</dbReference>
<evidence type="ECO:0000256" key="1">
    <source>
        <dbReference type="ARBA" id="ARBA00009199"/>
    </source>
</evidence>
<sequence>MSRNSPQARLEASLARIAACEPQVRAFVEYDSDNARAQAAVSGRRPGLLDGVVVGVKDVIDVMGFPTRFGSALFAEAGPSRVDATVVRRLRDAGATLLGKLKTTEFAYTDPTDTDNPSAPGHTPGGSSSGSAAAVAAGMVELALGTQTVGSVCRPAAYCGVPGFKPSTGGLPLNGVAPLAPEFDTVGMMARDMALAIRAWQVCASLEDIPLPTVRIEGLRIGVLSDPLFRAVSPVVQGALDHVAGMLASAGAILVEIDTAVDHRALRADHRALMFRSAALHHGALLERGDRLGPNFRLAIETGRVLSYAECDAARDRLRDARSRLQAHASNVDALLLPPAADVAPEGHASTGDAGLIISWTVMGGPIAVMPVARRQGKPPTAVMLTCLPGNDAWLGSLAIGMEALERQMEIE</sequence>
<dbReference type="RefSeq" id="WP_085462813.1">
    <property type="nucleotide sequence ID" value="NZ_FXBL01000004.1"/>
</dbReference>
<evidence type="ECO:0000256" key="2">
    <source>
        <dbReference type="SAM" id="MobiDB-lite"/>
    </source>
</evidence>
<dbReference type="AlphaFoldDB" id="A0A1X7MSF8"/>
<name>A0A1X7MSF8_9HYPH</name>
<reference evidence="4 5" key="1">
    <citation type="submission" date="2017-04" db="EMBL/GenBank/DDBJ databases">
        <authorList>
            <person name="Afonso C.L."/>
            <person name="Miller P.J."/>
            <person name="Scott M.A."/>
            <person name="Spackman E."/>
            <person name="Goraichik I."/>
            <person name="Dimitrov K.M."/>
            <person name="Suarez D.L."/>
            <person name="Swayne D.E."/>
        </authorList>
    </citation>
    <scope>NUCLEOTIDE SEQUENCE [LARGE SCALE GENOMIC DNA]</scope>
    <source>
        <strain evidence="4 5">B5P</strain>
    </source>
</reference>
<gene>
    <name evidence="4" type="ORF">SAMN02982922_0629</name>
</gene>
<accession>A0A1X7MSF8</accession>
<dbReference type="EMBL" id="FXBL01000004">
    <property type="protein sequence ID" value="SMH27760.1"/>
    <property type="molecule type" value="Genomic_DNA"/>
</dbReference>
<keyword evidence="5" id="KW-1185">Reference proteome</keyword>